<dbReference type="EMBL" id="KL476305">
    <property type="protein sequence ID" value="KFV21981.1"/>
    <property type="molecule type" value="Genomic_DNA"/>
</dbReference>
<accession>A0A093F5W0</accession>
<organism evidence="1 2">
    <name type="scientific">Tauraco erythrolophus</name>
    <name type="common">Red-crested turaco</name>
    <dbReference type="NCBI Taxonomy" id="121530"/>
    <lineage>
        <taxon>Eukaryota</taxon>
        <taxon>Metazoa</taxon>
        <taxon>Chordata</taxon>
        <taxon>Craniata</taxon>
        <taxon>Vertebrata</taxon>
        <taxon>Euteleostomi</taxon>
        <taxon>Archelosauria</taxon>
        <taxon>Archosauria</taxon>
        <taxon>Dinosauria</taxon>
        <taxon>Saurischia</taxon>
        <taxon>Theropoda</taxon>
        <taxon>Coelurosauria</taxon>
        <taxon>Aves</taxon>
        <taxon>Neognathae</taxon>
        <taxon>Neoaves</taxon>
        <taxon>Otidimorphae</taxon>
        <taxon>Musophagiformes</taxon>
        <taxon>Musophagidae</taxon>
        <taxon>Tauraco</taxon>
    </lineage>
</organism>
<keyword evidence="2" id="KW-1185">Reference proteome</keyword>
<protein>
    <submittedName>
        <fullName evidence="1">Uncharacterized protein</fullName>
    </submittedName>
</protein>
<evidence type="ECO:0000313" key="2">
    <source>
        <dbReference type="Proteomes" id="UP000053661"/>
    </source>
</evidence>
<name>A0A093F5W0_TAUER</name>
<evidence type="ECO:0000313" key="1">
    <source>
        <dbReference type="EMBL" id="KFV21981.1"/>
    </source>
</evidence>
<dbReference type="AlphaFoldDB" id="A0A093F5W0"/>
<gene>
    <name evidence="1" type="ORF">N340_05610</name>
</gene>
<reference evidence="1 2" key="1">
    <citation type="submission" date="2014-04" db="EMBL/GenBank/DDBJ databases">
        <title>Genome evolution of avian class.</title>
        <authorList>
            <person name="Zhang G."/>
            <person name="Li C."/>
        </authorList>
    </citation>
    <scope>NUCLEOTIDE SEQUENCE [LARGE SCALE GENOMIC DNA]</scope>
    <source>
        <strain evidence="1">BGI_N340</strain>
    </source>
</reference>
<dbReference type="Proteomes" id="UP000053661">
    <property type="component" value="Unassembled WGS sequence"/>
</dbReference>
<feature type="non-terminal residue" evidence="1">
    <location>
        <position position="1"/>
    </location>
</feature>
<feature type="non-terminal residue" evidence="1">
    <location>
        <position position="54"/>
    </location>
</feature>
<sequence length="54" mass="6451">SGYRLLLGRFQLDTRRKFFTRTISHWNNLPWEVVDPPTLDTFNIQLDRMLGCLV</sequence>
<proteinExistence type="predicted"/>